<reference evidence="1 2" key="1">
    <citation type="journal article" date="2017" name="Curr. Microbiol.">
        <title>Mucilaginibacter ginsenosidivorans sp. nov., Isolated from Soil of Ginseng Field.</title>
        <authorList>
            <person name="Kim M.M."/>
            <person name="Siddiqi M.Z."/>
            <person name="Im W.T."/>
        </authorList>
    </citation>
    <scope>NUCLEOTIDE SEQUENCE [LARGE SCALE GENOMIC DNA]</scope>
    <source>
        <strain evidence="1 2">Gsoil 3017</strain>
    </source>
</reference>
<name>A0A5B8UZ66_9SPHI</name>
<gene>
    <name evidence="1" type="ORF">FRZ54_14100</name>
</gene>
<proteinExistence type="predicted"/>
<accession>A0A5B8UZ66</accession>
<organism evidence="1 2">
    <name type="scientific">Mucilaginibacter ginsenosidivorans</name>
    <dbReference type="NCBI Taxonomy" id="398053"/>
    <lineage>
        <taxon>Bacteria</taxon>
        <taxon>Pseudomonadati</taxon>
        <taxon>Bacteroidota</taxon>
        <taxon>Sphingobacteriia</taxon>
        <taxon>Sphingobacteriales</taxon>
        <taxon>Sphingobacteriaceae</taxon>
        <taxon>Mucilaginibacter</taxon>
    </lineage>
</organism>
<sequence length="161" mass="17389">MKIIALLLSFIGVAMLALSFTKAVVKTAVKKNINTAMLLNLDKSVNRSQINITAAGKWKIVNDEGYKPAGGREIKHNYVSGADDRSRANKTDRLLVAGNSNGYKAASLTYDVTSAPKHYNTGKNIKNYVGYGPIMLAELPVSSENRLALTTGLESPVYALN</sequence>
<evidence type="ECO:0000313" key="2">
    <source>
        <dbReference type="Proteomes" id="UP000321479"/>
    </source>
</evidence>
<protein>
    <submittedName>
        <fullName evidence="1">Uncharacterized protein</fullName>
    </submittedName>
</protein>
<keyword evidence="2" id="KW-1185">Reference proteome</keyword>
<dbReference type="RefSeq" id="WP_147032235.1">
    <property type="nucleotide sequence ID" value="NZ_CP042436.1"/>
</dbReference>
<evidence type="ECO:0000313" key="1">
    <source>
        <dbReference type="EMBL" id="QEC63661.1"/>
    </source>
</evidence>
<dbReference type="AlphaFoldDB" id="A0A5B8UZ66"/>
<dbReference type="EMBL" id="CP042436">
    <property type="protein sequence ID" value="QEC63661.1"/>
    <property type="molecule type" value="Genomic_DNA"/>
</dbReference>
<dbReference type="Proteomes" id="UP000321479">
    <property type="component" value="Chromosome"/>
</dbReference>
<dbReference type="KEGG" id="mgin:FRZ54_14100"/>